<feature type="binding site" evidence="18">
    <location>
        <begin position="70"/>
        <end position="74"/>
    </location>
    <ligand>
        <name>(6S)-NADPHX</name>
        <dbReference type="ChEBI" id="CHEBI:64076"/>
    </ligand>
</feature>
<reference evidence="22 23" key="1">
    <citation type="submission" date="2018-09" db="EMBL/GenBank/DDBJ databases">
        <authorList>
            <person name="Wang Z."/>
        </authorList>
    </citation>
    <scope>NUCLEOTIDE SEQUENCE [LARGE SCALE GENOMIC DNA]</scope>
    <source>
        <strain evidence="22 23">ALS 81</strain>
    </source>
</reference>
<keyword evidence="7 17" id="KW-0067">ATP-binding</keyword>
<dbReference type="NCBIfam" id="TIGR00197">
    <property type="entry name" value="yjeF_nterm"/>
    <property type="match status" value="1"/>
</dbReference>
<evidence type="ECO:0000256" key="19">
    <source>
        <dbReference type="PIRNR" id="PIRNR017184"/>
    </source>
</evidence>
<dbReference type="EC" id="4.2.1.136" evidence="19"/>
<evidence type="ECO:0000256" key="2">
    <source>
        <dbReference type="ARBA" id="ARBA00000909"/>
    </source>
</evidence>
<keyword evidence="10 17" id="KW-0520">NAD</keyword>
<feature type="binding site" evidence="18">
    <location>
        <position position="133"/>
    </location>
    <ligand>
        <name>K(+)</name>
        <dbReference type="ChEBI" id="CHEBI:29103"/>
    </ligand>
</feature>
<dbReference type="GO" id="GO:0005524">
    <property type="term" value="F:ATP binding"/>
    <property type="evidence" value="ECO:0007669"/>
    <property type="project" value="UniProtKB-UniRule"/>
</dbReference>
<dbReference type="RefSeq" id="WP_120356332.1">
    <property type="nucleotide sequence ID" value="NZ_RAQO01000009.1"/>
</dbReference>
<dbReference type="HAMAP" id="MF_01966">
    <property type="entry name" value="NADHX_epimerase"/>
    <property type="match status" value="1"/>
</dbReference>
<dbReference type="AlphaFoldDB" id="A0A420E7R2"/>
<keyword evidence="9 18" id="KW-0630">Potassium</keyword>
<comment type="subunit">
    <text evidence="17">Homotetramer.</text>
</comment>
<dbReference type="Gene3D" id="3.40.50.10260">
    <property type="entry name" value="YjeF N-terminal domain"/>
    <property type="match status" value="1"/>
</dbReference>
<feature type="domain" description="YjeF C-terminal" evidence="20">
    <location>
        <begin position="233"/>
        <end position="500"/>
    </location>
</feature>
<evidence type="ECO:0000256" key="6">
    <source>
        <dbReference type="ARBA" id="ARBA00022741"/>
    </source>
</evidence>
<dbReference type="PANTHER" id="PTHR12592:SF0">
    <property type="entry name" value="ATP-DEPENDENT (S)-NAD(P)H-HYDRATE DEHYDRATASE"/>
    <property type="match status" value="1"/>
</dbReference>
<feature type="binding site" evidence="18">
    <location>
        <position position="71"/>
    </location>
    <ligand>
        <name>K(+)</name>
        <dbReference type="ChEBI" id="CHEBI:29103"/>
    </ligand>
</feature>
<feature type="binding site" evidence="18">
    <location>
        <begin position="137"/>
        <end position="143"/>
    </location>
    <ligand>
        <name>(6S)-NADPHX</name>
        <dbReference type="ChEBI" id="CHEBI:64076"/>
    </ligand>
</feature>
<feature type="binding site" evidence="17">
    <location>
        <position position="443"/>
    </location>
    <ligand>
        <name>(6S)-NADPHX</name>
        <dbReference type="ChEBI" id="CHEBI:64076"/>
    </ligand>
</feature>
<comment type="function">
    <text evidence="14 19">Bifunctional enzyme that catalyzes the epimerization of the S- and R-forms of NAD(P)HX and the dehydration of the S-form of NAD(P)HX at the expense of ADP, which is converted to AMP. This allows the repair of both epimers of NAD(P)HX, a damaged form of NAD(P)H that is a result of enzymatic or heat-dependent hydration.</text>
</comment>
<dbReference type="SUPFAM" id="SSF53613">
    <property type="entry name" value="Ribokinase-like"/>
    <property type="match status" value="1"/>
</dbReference>
<dbReference type="NCBIfam" id="TIGR00196">
    <property type="entry name" value="yjeF_cterm"/>
    <property type="match status" value="1"/>
</dbReference>
<keyword evidence="12 17" id="KW-0456">Lyase</keyword>
<dbReference type="PROSITE" id="PS51383">
    <property type="entry name" value="YJEF_C_3"/>
    <property type="match status" value="1"/>
</dbReference>
<comment type="catalytic activity">
    <reaction evidence="2 18 19">
        <text>(6R)-NADPHX = (6S)-NADPHX</text>
        <dbReference type="Rhea" id="RHEA:32227"/>
        <dbReference type="ChEBI" id="CHEBI:64076"/>
        <dbReference type="ChEBI" id="CHEBI:64077"/>
        <dbReference type="EC" id="5.1.99.6"/>
    </reaction>
</comment>
<evidence type="ECO:0000256" key="8">
    <source>
        <dbReference type="ARBA" id="ARBA00022857"/>
    </source>
</evidence>
<sequence>MSLSTSQFSKRLPQSLWRAEQLRQQEEQLASALGITTAQLMERAGSASFEFLQEQWPRAQNILVLAGNGNNGGDAFVIARLAKQAGMQVQVVQVDSKHERQGPALLAEQAWLADGGELELAQWADWSVDLIVDGLLGTGLSGELRDAVKELIERVNRTEVPVFAIDAPSGLCCSTGRSLGATVKATATITFIALKQGLLTGQAPEFTGELVFAGLGVDQQFETNNKATVKRLTEHEFADYLKPRSKLSHKGEFGRVAVIGGDLGMPGAIRLAGEACLRSGAGLVNLLTRNEHQRSLLSHRPELMVDGVKADDPLLAKQLERASVNVIGPGLGQEAWGSQLFKQCLESEKPLLVDADGLNLLVNMPRWRSDWILTPHPGEASRLLGCSVADIEDDRITAARNIQKRFGGVCVLKGAGTVIAGEDNLVYVVKVGNPGMASGGMGDVLSGIIGALLAQSLPLFPAACLGVSIHGRAADEAAKEGERGMLASDLMPHIRKLVNP</sequence>
<dbReference type="InterPro" id="IPR029056">
    <property type="entry name" value="Ribokinase-like"/>
</dbReference>
<comment type="function">
    <text evidence="17">Catalyzes the dehydration of the S-form of NAD(P)HX at the expense of ADP, which is converted to AMP. Together with NAD(P)HX epimerase, which catalyzes the epimerization of the S- and R-forms, the enzyme allows the repair of both epimers of NAD(P)HX, a damaged form of NAD(P)H that is a result of enzymatic or heat-dependent hydration.</text>
</comment>
<dbReference type="InterPro" id="IPR017953">
    <property type="entry name" value="Carbohydrate_kinase_pred_CS"/>
</dbReference>
<dbReference type="InterPro" id="IPR030677">
    <property type="entry name" value="Nnr"/>
</dbReference>
<comment type="caution">
    <text evidence="22">The sequence shown here is derived from an EMBL/GenBank/DDBJ whole genome shotgun (WGS) entry which is preliminary data.</text>
</comment>
<evidence type="ECO:0000256" key="15">
    <source>
        <dbReference type="ARBA" id="ARBA00048238"/>
    </source>
</evidence>
<dbReference type="GO" id="GO:0110051">
    <property type="term" value="P:metabolite repair"/>
    <property type="evidence" value="ECO:0007669"/>
    <property type="project" value="TreeGrafter"/>
</dbReference>
<evidence type="ECO:0000256" key="7">
    <source>
        <dbReference type="ARBA" id="ARBA00022840"/>
    </source>
</evidence>
<evidence type="ECO:0000259" key="20">
    <source>
        <dbReference type="PROSITE" id="PS51383"/>
    </source>
</evidence>
<comment type="catalytic activity">
    <reaction evidence="15 17 19">
        <text>(6S)-NADHX + ADP = AMP + phosphate + NADH + H(+)</text>
        <dbReference type="Rhea" id="RHEA:32223"/>
        <dbReference type="ChEBI" id="CHEBI:15378"/>
        <dbReference type="ChEBI" id="CHEBI:43474"/>
        <dbReference type="ChEBI" id="CHEBI:57945"/>
        <dbReference type="ChEBI" id="CHEBI:64074"/>
        <dbReference type="ChEBI" id="CHEBI:456215"/>
        <dbReference type="ChEBI" id="CHEBI:456216"/>
        <dbReference type="EC" id="4.2.1.136"/>
    </reaction>
</comment>
<dbReference type="GO" id="GO:0052856">
    <property type="term" value="F:NAD(P)HX epimerase activity"/>
    <property type="evidence" value="ECO:0007669"/>
    <property type="project" value="UniProtKB-UniRule"/>
</dbReference>
<dbReference type="HAMAP" id="MF_01965">
    <property type="entry name" value="NADHX_dehydratase"/>
    <property type="match status" value="1"/>
</dbReference>
<evidence type="ECO:0000256" key="5">
    <source>
        <dbReference type="ARBA" id="ARBA00022723"/>
    </source>
</evidence>
<dbReference type="GO" id="GO:0052855">
    <property type="term" value="F:ADP-dependent NAD(P)H-hydrate dehydratase activity"/>
    <property type="evidence" value="ECO:0007669"/>
    <property type="project" value="UniProtKB-UniRule"/>
</dbReference>
<dbReference type="PROSITE" id="PS01050">
    <property type="entry name" value="YJEF_C_2"/>
    <property type="match status" value="1"/>
</dbReference>
<comment type="catalytic activity">
    <reaction evidence="1 18 19">
        <text>(6R)-NADHX = (6S)-NADHX</text>
        <dbReference type="Rhea" id="RHEA:32215"/>
        <dbReference type="ChEBI" id="CHEBI:64074"/>
        <dbReference type="ChEBI" id="CHEBI:64075"/>
        <dbReference type="EC" id="5.1.99.6"/>
    </reaction>
</comment>
<feature type="domain" description="YjeF N-terminal" evidence="21">
    <location>
        <begin position="22"/>
        <end position="223"/>
    </location>
</feature>
<evidence type="ECO:0000256" key="10">
    <source>
        <dbReference type="ARBA" id="ARBA00023027"/>
    </source>
</evidence>
<name>A0A420E7R2_9ALTE</name>
<evidence type="ECO:0000256" key="14">
    <source>
        <dbReference type="ARBA" id="ARBA00025153"/>
    </source>
</evidence>
<comment type="similarity">
    <text evidence="4 19">In the C-terminal section; belongs to the NnrD/CARKD family.</text>
</comment>
<comment type="similarity">
    <text evidence="17">Belongs to the NnrD/CARKD family.</text>
</comment>
<evidence type="ECO:0000256" key="17">
    <source>
        <dbReference type="HAMAP-Rule" id="MF_01965"/>
    </source>
</evidence>
<feature type="binding site" evidence="17">
    <location>
        <begin position="413"/>
        <end position="417"/>
    </location>
    <ligand>
        <name>AMP</name>
        <dbReference type="ChEBI" id="CHEBI:456215"/>
    </ligand>
</feature>
<protein>
    <recommendedName>
        <fullName evidence="19">Bifunctional NAD(P)H-hydrate repair enzyme</fullName>
    </recommendedName>
    <alternativeName>
        <fullName evidence="19">Nicotinamide nucleotide repair protein</fullName>
    </alternativeName>
    <domain>
        <recommendedName>
            <fullName evidence="19">ADP-dependent (S)-NAD(P)H-hydrate dehydratase</fullName>
            <ecNumber evidence="19">4.2.1.136</ecNumber>
        </recommendedName>
        <alternativeName>
            <fullName evidence="19">ADP-dependent NAD(P)HX dehydratase</fullName>
        </alternativeName>
    </domain>
    <domain>
        <recommendedName>
            <fullName evidence="19">NAD(P)H-hydrate epimerase</fullName>
            <ecNumber evidence="19">5.1.99.6</ecNumber>
        </recommendedName>
    </domain>
</protein>
<dbReference type="EC" id="5.1.99.6" evidence="19"/>
<keyword evidence="23" id="KW-1185">Reference proteome</keyword>
<proteinExistence type="inferred from homology"/>
<evidence type="ECO:0000256" key="4">
    <source>
        <dbReference type="ARBA" id="ARBA00009524"/>
    </source>
</evidence>
<evidence type="ECO:0000313" key="22">
    <source>
        <dbReference type="EMBL" id="RKF14521.1"/>
    </source>
</evidence>
<comment type="caution">
    <text evidence="18">Lacks conserved residue(s) required for the propagation of feature annotation.</text>
</comment>
<keyword evidence="13" id="KW-0511">Multifunctional enzyme</keyword>
<comment type="catalytic activity">
    <reaction evidence="16 17 19">
        <text>(6S)-NADPHX + ADP = AMP + phosphate + NADPH + H(+)</text>
        <dbReference type="Rhea" id="RHEA:32235"/>
        <dbReference type="ChEBI" id="CHEBI:15378"/>
        <dbReference type="ChEBI" id="CHEBI:43474"/>
        <dbReference type="ChEBI" id="CHEBI:57783"/>
        <dbReference type="ChEBI" id="CHEBI:64076"/>
        <dbReference type="ChEBI" id="CHEBI:456215"/>
        <dbReference type="ChEBI" id="CHEBI:456216"/>
        <dbReference type="EC" id="4.2.1.136"/>
    </reaction>
</comment>
<dbReference type="CDD" id="cd01171">
    <property type="entry name" value="YXKO-related"/>
    <property type="match status" value="1"/>
</dbReference>
<evidence type="ECO:0000256" key="13">
    <source>
        <dbReference type="ARBA" id="ARBA00023268"/>
    </source>
</evidence>
<comment type="cofactor">
    <cofactor evidence="17">
        <name>Mg(2+)</name>
        <dbReference type="ChEBI" id="CHEBI:18420"/>
    </cofactor>
</comment>
<dbReference type="SUPFAM" id="SSF64153">
    <property type="entry name" value="YjeF N-terminal domain-like"/>
    <property type="match status" value="1"/>
</dbReference>
<evidence type="ECO:0000259" key="21">
    <source>
        <dbReference type="PROSITE" id="PS51385"/>
    </source>
</evidence>
<dbReference type="EMBL" id="RAQO01000009">
    <property type="protein sequence ID" value="RKF14521.1"/>
    <property type="molecule type" value="Genomic_DNA"/>
</dbReference>
<comment type="similarity">
    <text evidence="3 19">In the N-terminal section; belongs to the NnrE/AIBP family.</text>
</comment>
<organism evidence="22 23">
    <name type="scientific">Alginatibacterium sediminis</name>
    <dbReference type="NCBI Taxonomy" id="2164068"/>
    <lineage>
        <taxon>Bacteria</taxon>
        <taxon>Pseudomonadati</taxon>
        <taxon>Pseudomonadota</taxon>
        <taxon>Gammaproteobacteria</taxon>
        <taxon>Alteromonadales</taxon>
        <taxon>Alteromonadaceae</taxon>
        <taxon>Alginatibacterium</taxon>
    </lineage>
</organism>
<feature type="binding site" evidence="18">
    <location>
        <position position="166"/>
    </location>
    <ligand>
        <name>(6S)-NADPHX</name>
        <dbReference type="ChEBI" id="CHEBI:64076"/>
    </ligand>
</feature>
<dbReference type="Proteomes" id="UP000286482">
    <property type="component" value="Unassembled WGS sequence"/>
</dbReference>
<evidence type="ECO:0000256" key="12">
    <source>
        <dbReference type="ARBA" id="ARBA00023239"/>
    </source>
</evidence>
<dbReference type="PANTHER" id="PTHR12592">
    <property type="entry name" value="ATP-DEPENDENT (S)-NAD(P)H-HYDRATE DEHYDRATASE FAMILY MEMBER"/>
    <property type="match status" value="1"/>
</dbReference>
<dbReference type="Pfam" id="PF03853">
    <property type="entry name" value="YjeF_N"/>
    <property type="match status" value="1"/>
</dbReference>
<gene>
    <name evidence="18" type="primary">nnrE</name>
    <name evidence="17" type="synonym">nnrD</name>
    <name evidence="22" type="ORF">DBZ36_17900</name>
</gene>
<dbReference type="GO" id="GO:0046872">
    <property type="term" value="F:metal ion binding"/>
    <property type="evidence" value="ECO:0007669"/>
    <property type="project" value="UniProtKB-UniRule"/>
</dbReference>
<dbReference type="Gene3D" id="3.40.1190.20">
    <property type="match status" value="1"/>
</dbReference>
<dbReference type="OrthoDB" id="9806925at2"/>
<feature type="binding site" evidence="18">
    <location>
        <position position="169"/>
    </location>
    <ligand>
        <name>K(+)</name>
        <dbReference type="ChEBI" id="CHEBI:29103"/>
    </ligand>
</feature>
<dbReference type="InterPro" id="IPR004443">
    <property type="entry name" value="YjeF_N_dom"/>
</dbReference>
<evidence type="ECO:0000256" key="16">
    <source>
        <dbReference type="ARBA" id="ARBA00049209"/>
    </source>
</evidence>
<feature type="binding site" evidence="17">
    <location>
        <position position="330"/>
    </location>
    <ligand>
        <name>(6S)-NADPHX</name>
        <dbReference type="ChEBI" id="CHEBI:64076"/>
    </ligand>
</feature>
<dbReference type="FunFam" id="3.40.1190.20:FF:000017">
    <property type="entry name" value="Multifunctional fusion protein"/>
    <property type="match status" value="1"/>
</dbReference>
<dbReference type="PROSITE" id="PS51385">
    <property type="entry name" value="YJEF_N"/>
    <property type="match status" value="1"/>
</dbReference>
<evidence type="ECO:0000256" key="18">
    <source>
        <dbReference type="HAMAP-Rule" id="MF_01966"/>
    </source>
</evidence>
<evidence type="ECO:0000256" key="3">
    <source>
        <dbReference type="ARBA" id="ARBA00006001"/>
    </source>
</evidence>
<evidence type="ECO:0000256" key="1">
    <source>
        <dbReference type="ARBA" id="ARBA00000013"/>
    </source>
</evidence>
<dbReference type="PIRSF" id="PIRSF017184">
    <property type="entry name" value="Nnr"/>
    <property type="match status" value="1"/>
</dbReference>
<accession>A0A420E7R2</accession>
<comment type="similarity">
    <text evidence="18">Belongs to the NnrE/AIBP family.</text>
</comment>
<evidence type="ECO:0000256" key="11">
    <source>
        <dbReference type="ARBA" id="ARBA00023235"/>
    </source>
</evidence>
<evidence type="ECO:0000256" key="9">
    <source>
        <dbReference type="ARBA" id="ARBA00022958"/>
    </source>
</evidence>
<feature type="binding site" evidence="17">
    <location>
        <position position="442"/>
    </location>
    <ligand>
        <name>AMP</name>
        <dbReference type="ChEBI" id="CHEBI:456215"/>
    </ligand>
</feature>
<dbReference type="GO" id="GO:0046496">
    <property type="term" value="P:nicotinamide nucleotide metabolic process"/>
    <property type="evidence" value="ECO:0007669"/>
    <property type="project" value="UniProtKB-UniRule"/>
</dbReference>
<dbReference type="Pfam" id="PF01256">
    <property type="entry name" value="Carb_kinase"/>
    <property type="match status" value="1"/>
</dbReference>
<comment type="function">
    <text evidence="18">Catalyzes the epimerization of the S- and R-forms of NAD(P)HX, a damaged form of NAD(P)H that is a result of enzymatic or heat-dependent hydration. This is a prerequisite for the S-specific NAD(P)H-hydrate dehydratase to allow the repair of both epimers of NAD(P)HX.</text>
</comment>
<comment type="cofactor">
    <cofactor evidence="18 19">
        <name>K(+)</name>
        <dbReference type="ChEBI" id="CHEBI:29103"/>
    </cofactor>
    <text evidence="18 19">Binds 1 potassium ion per subunit.</text>
</comment>
<keyword evidence="6 17" id="KW-0547">Nucleotide-binding</keyword>
<keyword evidence="11 18" id="KW-0413">Isomerase</keyword>
<dbReference type="InterPro" id="IPR000631">
    <property type="entry name" value="CARKD"/>
</dbReference>
<keyword evidence="8 17" id="KW-0521">NADP</keyword>
<evidence type="ECO:0000313" key="23">
    <source>
        <dbReference type="Proteomes" id="UP000286482"/>
    </source>
</evidence>
<feature type="binding site" evidence="17">
    <location>
        <position position="376"/>
    </location>
    <ligand>
        <name>(6S)-NADPHX</name>
        <dbReference type="ChEBI" id="CHEBI:64076"/>
    </ligand>
</feature>
<keyword evidence="5 18" id="KW-0479">Metal-binding</keyword>
<feature type="binding site" evidence="17">
    <location>
        <position position="268"/>
    </location>
    <ligand>
        <name>(6S)-NADPHX</name>
        <dbReference type="ChEBI" id="CHEBI:64076"/>
    </ligand>
</feature>
<dbReference type="InterPro" id="IPR036652">
    <property type="entry name" value="YjeF_N_dom_sf"/>
</dbReference>